<dbReference type="EMBL" id="JAUHHV010000001">
    <property type="protein sequence ID" value="KAK1437671.1"/>
    <property type="molecule type" value="Genomic_DNA"/>
</dbReference>
<evidence type="ECO:0000313" key="3">
    <source>
        <dbReference type="Proteomes" id="UP001229421"/>
    </source>
</evidence>
<evidence type="ECO:0000313" key="2">
    <source>
        <dbReference type="EMBL" id="KAK1437671.1"/>
    </source>
</evidence>
<gene>
    <name evidence="2" type="ORF">QVD17_03467</name>
</gene>
<protein>
    <recommendedName>
        <fullName evidence="4">Transmembrane protein</fullName>
    </recommendedName>
</protein>
<name>A0AAD8PA01_TARER</name>
<keyword evidence="1" id="KW-1133">Transmembrane helix</keyword>
<dbReference type="Proteomes" id="UP001229421">
    <property type="component" value="Unassembled WGS sequence"/>
</dbReference>
<organism evidence="2 3">
    <name type="scientific">Tagetes erecta</name>
    <name type="common">African marigold</name>
    <dbReference type="NCBI Taxonomy" id="13708"/>
    <lineage>
        <taxon>Eukaryota</taxon>
        <taxon>Viridiplantae</taxon>
        <taxon>Streptophyta</taxon>
        <taxon>Embryophyta</taxon>
        <taxon>Tracheophyta</taxon>
        <taxon>Spermatophyta</taxon>
        <taxon>Magnoliopsida</taxon>
        <taxon>eudicotyledons</taxon>
        <taxon>Gunneridae</taxon>
        <taxon>Pentapetalae</taxon>
        <taxon>asterids</taxon>
        <taxon>campanulids</taxon>
        <taxon>Asterales</taxon>
        <taxon>Asteraceae</taxon>
        <taxon>Asteroideae</taxon>
        <taxon>Heliantheae alliance</taxon>
        <taxon>Tageteae</taxon>
        <taxon>Tagetes</taxon>
    </lineage>
</organism>
<comment type="caution">
    <text evidence="2">The sequence shown here is derived from an EMBL/GenBank/DDBJ whole genome shotgun (WGS) entry which is preliminary data.</text>
</comment>
<feature type="transmembrane region" description="Helical" evidence="1">
    <location>
        <begin position="49"/>
        <end position="67"/>
    </location>
</feature>
<keyword evidence="1" id="KW-0472">Membrane</keyword>
<proteinExistence type="predicted"/>
<reference evidence="2" key="1">
    <citation type="journal article" date="2023" name="bioRxiv">
        <title>Improved chromosome-level genome assembly for marigold (Tagetes erecta).</title>
        <authorList>
            <person name="Jiang F."/>
            <person name="Yuan L."/>
            <person name="Wang S."/>
            <person name="Wang H."/>
            <person name="Xu D."/>
            <person name="Wang A."/>
            <person name="Fan W."/>
        </authorList>
    </citation>
    <scope>NUCLEOTIDE SEQUENCE</scope>
    <source>
        <strain evidence="2">WSJ</strain>
        <tissue evidence="2">Leaf</tissue>
    </source>
</reference>
<keyword evidence="3" id="KW-1185">Reference proteome</keyword>
<keyword evidence="1" id="KW-0812">Transmembrane</keyword>
<dbReference type="AlphaFoldDB" id="A0AAD8PA01"/>
<accession>A0AAD8PA01</accession>
<evidence type="ECO:0000256" key="1">
    <source>
        <dbReference type="SAM" id="Phobius"/>
    </source>
</evidence>
<sequence length="70" mass="7832">MSHDMVEDGCSSNVVIHSFTLYTTNQLPFSLSSSNQTVIDFVQQHRQSIIFFNSIFLLGVLLIITGLKVV</sequence>
<evidence type="ECO:0008006" key="4">
    <source>
        <dbReference type="Google" id="ProtNLM"/>
    </source>
</evidence>